<dbReference type="PANTHER" id="PTHR10048">
    <property type="entry name" value="PHOSPHATIDYLINOSITOL KINASE"/>
    <property type="match status" value="1"/>
</dbReference>
<protein>
    <submittedName>
        <fullName evidence="4">Phosphatidylinositol-4-kinase catalytic subunit</fullName>
    </submittedName>
</protein>
<keyword evidence="5" id="KW-1185">Reference proteome</keyword>
<dbReference type="GO" id="GO:0005737">
    <property type="term" value="C:cytoplasm"/>
    <property type="evidence" value="ECO:0007669"/>
    <property type="project" value="TreeGrafter"/>
</dbReference>
<dbReference type="InterPro" id="IPR000403">
    <property type="entry name" value="PI3/4_kinase_cat_dom"/>
</dbReference>
<dbReference type="VEuPathDB" id="MicrosporidiaDB:AAJ76_300036164"/>
<evidence type="ECO:0000313" key="4">
    <source>
        <dbReference type="EMBL" id="KKO76404.1"/>
    </source>
</evidence>
<dbReference type="SUPFAM" id="SSF56112">
    <property type="entry name" value="Protein kinase-like (PK-like)"/>
    <property type="match status" value="1"/>
</dbReference>
<dbReference type="Gene3D" id="3.30.1010.10">
    <property type="entry name" value="Phosphatidylinositol 3-kinase Catalytic Subunit, Chain A, domain 4"/>
    <property type="match status" value="1"/>
</dbReference>
<dbReference type="VEuPathDB" id="MicrosporidiaDB:NCER_101196"/>
<dbReference type="InterPro" id="IPR011009">
    <property type="entry name" value="Kinase-like_dom_sf"/>
</dbReference>
<sequence>MNPEDLNLWLKKLINTDKFDAWLAVSFLYRYPTVGIHEYICKKLKHTKNLIIVIPQLVHIFLYHSDSEISKPICNLMKYRATKSRKFFLSLYFYLKGAIETIDSNKSIHCYFLICDILKLEGRCLSRNTEFIKLQLKYKRRLHRTPRVIKEKKCMPNFDGIFLCFLRSVMWVCDLKIFKMIKNYETVFQQARNVAKINFKPVMDTGNAFKHTSIKSSIMFIEYLVEISYRLKKLPKNLRQKGLEMELKLLNCNLPGKISLPFFKSQYVLSIRIEYSTTLSSAENTPYIVLLEIADETLPKKRIDAKNAALLMQQLNAVSGFTYISDSKNINDNYAASLQKILEAERIITDSECENDTEKIQKKITKWKKRRYRLNSDIKSSLSNEIVKLDSLKLNENCKPPNLDANLIKKEYLNPMIDISSVFFENKDPIAKTENGDDLISESDLSSVDEWQMRNNLVKTISRYGNLRGWRLVSLIVKTGCSLKQEIIAYQILLEMQQIWKDESKDIWVKPYQIYFVNNNAGLVETVENAYSIHKIKETGKQENRNFSLKTYFLDKFGDGTDAYKQATYNFLISLVGYSLACYILQIKDRHNGNILLDTEGHIIHVDFGFILGDHPGFYCVEVAPFKFCSEYEELLKDLLEDFKILFLEGFCALRKHSERLCRILEMLSENSDIRCVNKKVLNSFKDRLKLEMSDKELESYVLFLINKSFNSMGTGLYDSYQYFSNGYL</sequence>
<dbReference type="EMBL" id="JPQZ01000003">
    <property type="protein sequence ID" value="KKO76404.1"/>
    <property type="molecule type" value="Genomic_DNA"/>
</dbReference>
<dbReference type="GeneID" id="36320013"/>
<organism evidence="4 5">
    <name type="scientific">Vairimorpha ceranae</name>
    <dbReference type="NCBI Taxonomy" id="40302"/>
    <lineage>
        <taxon>Eukaryota</taxon>
        <taxon>Fungi</taxon>
        <taxon>Fungi incertae sedis</taxon>
        <taxon>Microsporidia</taxon>
        <taxon>Nosematidae</taxon>
        <taxon>Vairimorpha</taxon>
    </lineage>
</organism>
<dbReference type="VEuPathDB" id="MicrosporidiaDB:G9O61_00g016970"/>
<feature type="domain" description="PI3K/PI4K catalytic" evidence="3">
    <location>
        <begin position="449"/>
        <end position="714"/>
    </location>
</feature>
<evidence type="ECO:0000259" key="3">
    <source>
        <dbReference type="PROSITE" id="PS50290"/>
    </source>
</evidence>
<dbReference type="CDD" id="cd00893">
    <property type="entry name" value="PI4Kc_III"/>
    <property type="match status" value="1"/>
</dbReference>
<gene>
    <name evidence="4" type="ORF">AAJ76_300036164</name>
</gene>
<dbReference type="InterPro" id="IPR015433">
    <property type="entry name" value="PI3/4_kinase"/>
</dbReference>
<proteinExistence type="predicted"/>
<keyword evidence="1" id="KW-0808">Transferase</keyword>
<reference evidence="4 5" key="1">
    <citation type="journal article" date="2015" name="Environ. Microbiol.">
        <title>Genome analyses suggest the presence of polyploidy and recent human-driven expansions in eight global populations of the honeybee pathogen Nosema ceranae.</title>
        <authorList>
            <person name="Pelin A."/>
            <person name="Selman M."/>
            <person name="Aris-Brosou S."/>
            <person name="Farinelli L."/>
            <person name="Corradi N."/>
        </authorList>
    </citation>
    <scope>NUCLEOTIDE SEQUENCE [LARGE SCALE GENOMIC DNA]</scope>
    <source>
        <strain evidence="4 5">PA08 1199</strain>
    </source>
</reference>
<dbReference type="InterPro" id="IPR018936">
    <property type="entry name" value="PI3/4_kinase_CS"/>
</dbReference>
<dbReference type="AlphaFoldDB" id="A0A0F9ZGL8"/>
<dbReference type="Pfam" id="PF00454">
    <property type="entry name" value="PI3_PI4_kinase"/>
    <property type="match status" value="1"/>
</dbReference>
<dbReference type="GO" id="GO:0046854">
    <property type="term" value="P:phosphatidylinositol phosphate biosynthetic process"/>
    <property type="evidence" value="ECO:0007669"/>
    <property type="project" value="InterPro"/>
</dbReference>
<comment type="caution">
    <text evidence="4">The sequence shown here is derived from an EMBL/GenBank/DDBJ whole genome shotgun (WGS) entry which is preliminary data.</text>
</comment>
<dbReference type="RefSeq" id="XP_024332146.1">
    <property type="nucleotide sequence ID" value="XM_024475082.1"/>
</dbReference>
<dbReference type="PROSITE" id="PS50290">
    <property type="entry name" value="PI3_4_KINASE_3"/>
    <property type="match status" value="1"/>
</dbReference>
<dbReference type="Gene3D" id="1.10.1070.11">
    <property type="entry name" value="Phosphatidylinositol 3-/4-kinase, catalytic domain"/>
    <property type="match status" value="1"/>
</dbReference>
<dbReference type="GO" id="GO:0004430">
    <property type="term" value="F:1-phosphatidylinositol 4-kinase activity"/>
    <property type="evidence" value="ECO:0007669"/>
    <property type="project" value="TreeGrafter"/>
</dbReference>
<dbReference type="GO" id="GO:0016020">
    <property type="term" value="C:membrane"/>
    <property type="evidence" value="ECO:0007669"/>
    <property type="project" value="TreeGrafter"/>
</dbReference>
<keyword evidence="2 4" id="KW-0418">Kinase</keyword>
<dbReference type="PROSITE" id="PS00916">
    <property type="entry name" value="PI3_4_KINASE_2"/>
    <property type="match status" value="1"/>
</dbReference>
<dbReference type="GO" id="GO:0048015">
    <property type="term" value="P:phosphatidylinositol-mediated signaling"/>
    <property type="evidence" value="ECO:0007669"/>
    <property type="project" value="TreeGrafter"/>
</dbReference>
<name>A0A0F9ZGL8_9MICR</name>
<dbReference type="InterPro" id="IPR036940">
    <property type="entry name" value="PI3/4_kinase_cat_sf"/>
</dbReference>
<dbReference type="Proteomes" id="UP000034350">
    <property type="component" value="Unassembled WGS sequence"/>
</dbReference>
<accession>A0A0F9ZGL8</accession>
<evidence type="ECO:0000256" key="1">
    <source>
        <dbReference type="ARBA" id="ARBA00022679"/>
    </source>
</evidence>
<dbReference type="OrthoDB" id="10264149at2759"/>
<dbReference type="SMART" id="SM00146">
    <property type="entry name" value="PI3Kc"/>
    <property type="match status" value="1"/>
</dbReference>
<dbReference type="PANTHER" id="PTHR10048:SF22">
    <property type="entry name" value="PHOSPHATIDYLINOSITOL 4-KINASE BETA"/>
    <property type="match status" value="1"/>
</dbReference>
<evidence type="ECO:0000313" key="5">
    <source>
        <dbReference type="Proteomes" id="UP000034350"/>
    </source>
</evidence>
<evidence type="ECO:0000256" key="2">
    <source>
        <dbReference type="ARBA" id="ARBA00022777"/>
    </source>
</evidence>